<feature type="compositionally biased region" description="Basic and acidic residues" evidence="1">
    <location>
        <begin position="681"/>
        <end position="698"/>
    </location>
</feature>
<name>A0ABQ9YFB3_9EUKA</name>
<reference evidence="2 3" key="1">
    <citation type="journal article" date="2022" name="bioRxiv">
        <title>Genomics of Preaxostyla Flagellates Illuminates Evolutionary Transitions and the Path Towards Mitochondrial Loss.</title>
        <authorList>
            <person name="Novak L.V.F."/>
            <person name="Treitli S.C."/>
            <person name="Pyrih J."/>
            <person name="Halakuc P."/>
            <person name="Pipaliya S.V."/>
            <person name="Vacek V."/>
            <person name="Brzon O."/>
            <person name="Soukal P."/>
            <person name="Eme L."/>
            <person name="Dacks J.B."/>
            <person name="Karnkowska A."/>
            <person name="Elias M."/>
            <person name="Hampl V."/>
        </authorList>
    </citation>
    <scope>NUCLEOTIDE SEQUENCE [LARGE SCALE GENOMIC DNA]</scope>
    <source>
        <strain evidence="2">NAU3</strain>
        <tissue evidence="2">Gut</tissue>
    </source>
</reference>
<feature type="compositionally biased region" description="Basic residues" evidence="1">
    <location>
        <begin position="717"/>
        <end position="726"/>
    </location>
</feature>
<feature type="compositionally biased region" description="Low complexity" evidence="1">
    <location>
        <begin position="311"/>
        <end position="326"/>
    </location>
</feature>
<feature type="region of interest" description="Disordered" evidence="1">
    <location>
        <begin position="646"/>
        <end position="726"/>
    </location>
</feature>
<dbReference type="Proteomes" id="UP001281761">
    <property type="component" value="Unassembled WGS sequence"/>
</dbReference>
<feature type="region of interest" description="Disordered" evidence="1">
    <location>
        <begin position="742"/>
        <end position="784"/>
    </location>
</feature>
<gene>
    <name evidence="2" type="ORF">BLNAU_2559</name>
</gene>
<keyword evidence="3" id="KW-1185">Reference proteome</keyword>
<sequence>MSGKETFPSDHPRKVLALPANSVIHPIASNPLPPFINPNYDEKQGNQIFSTSSVFSLTLNPNQNTTVISHPVALSPSPIPFGDTETTVPGRTLHNIPQFYSNSPTQTVLHLPSTLSPIPPPIQQTQFLPSLSPSTQTFEFSSTFPPPSTSPPFSSYMGEPPPSSSPSGVPKLSPSMSLYSGSSQSAYLNHYLVSTQSSLSGQDRFGVTLSPLSPSLEITSPGVHMSDSGSFPDHHDGRGYHSRSYYPTITRGHRSSTRSSRGRRGHGIGKGMWIVHGDHGGSDGESASRSESQSQTPAQLNLNIDENMLDSSSSSSTSLPSPQNSPMNSKAKANGRDRGRGGHGTHKEHHSGTGNGTGSKHSGTHHGTGGSSDTNLPIIPVKRKRGRPRKYPLPDQLVQNEGIIIQIKKESSIHPATITNMSSYGTSSFIPSVQVNPSISKLIHGDAPTPQALTSSSPHIQVTERRRGRRAKPKPTESSKAFSSEELMNFILDQAPNLVSTDDETKKPSQWGIKLTRTNAQSPAFVRVPGLCNDADLPVGLKGWVVATDMLLEFEVNMAEQKPINAKEPEMETVEEKEEMMKDEPEGSPPSTQPKLGVVNVREVRLGEKHTIPIPNPTQSHLTIINDILTEERVIRLVDEAGGDAKGVEVKEEEGDGWESLFEGEDDHDDAGKPKRRSQTKAHDAHKQSPPHEDHGEPEIESGAADVPFEDGNGNILRKRSTRKGRGRTSWYEEFNMDTSGKLPTEARAKVKRKEEDGKEAAKEAEKKEAPEEKGDKQAVPKAQTIPILHSVQTTPTHPHNTPLQLTHQPHLTIPATHQNFTRVSLSQATLQHSSTSAFKPSSFIAPPSALPIHLPPPSASLSLKQKVRDRPPRLVTSHTANPSPFVPQHRLQVPAPTNPSPFHAQFVGNQPPFIRPNQPQ</sequence>
<comment type="caution">
    <text evidence="2">The sequence shown here is derived from an EMBL/GenBank/DDBJ whole genome shotgun (WGS) entry which is preliminary data.</text>
</comment>
<feature type="compositionally biased region" description="Acidic residues" evidence="1">
    <location>
        <begin position="651"/>
        <end position="669"/>
    </location>
</feature>
<feature type="compositionally biased region" description="Basic residues" evidence="1">
    <location>
        <begin position="251"/>
        <end position="267"/>
    </location>
</feature>
<feature type="compositionally biased region" description="Basic residues" evidence="1">
    <location>
        <begin position="381"/>
        <end position="390"/>
    </location>
</feature>
<feature type="compositionally biased region" description="Low complexity" evidence="1">
    <location>
        <begin position="133"/>
        <end position="143"/>
    </location>
</feature>
<feature type="region of interest" description="Disordered" evidence="1">
    <location>
        <begin position="220"/>
        <end position="296"/>
    </location>
</feature>
<evidence type="ECO:0000256" key="1">
    <source>
        <dbReference type="SAM" id="MobiDB-lite"/>
    </source>
</evidence>
<proteinExistence type="predicted"/>
<feature type="compositionally biased region" description="Basic and acidic residues" evidence="1">
    <location>
        <begin position="745"/>
        <end position="779"/>
    </location>
</feature>
<organism evidence="2 3">
    <name type="scientific">Blattamonas nauphoetae</name>
    <dbReference type="NCBI Taxonomy" id="2049346"/>
    <lineage>
        <taxon>Eukaryota</taxon>
        <taxon>Metamonada</taxon>
        <taxon>Preaxostyla</taxon>
        <taxon>Oxymonadida</taxon>
        <taxon>Blattamonas</taxon>
    </lineage>
</organism>
<feature type="region of interest" description="Disordered" evidence="1">
    <location>
        <begin position="133"/>
        <end position="171"/>
    </location>
</feature>
<feature type="region of interest" description="Disordered" evidence="1">
    <location>
        <begin position="308"/>
        <end position="393"/>
    </location>
</feature>
<feature type="compositionally biased region" description="Basic and acidic residues" evidence="1">
    <location>
        <begin position="276"/>
        <end position="288"/>
    </location>
</feature>
<accession>A0ABQ9YFB3</accession>
<dbReference type="EMBL" id="JARBJD010000011">
    <property type="protein sequence ID" value="KAK2962316.1"/>
    <property type="molecule type" value="Genomic_DNA"/>
</dbReference>
<evidence type="ECO:0000313" key="2">
    <source>
        <dbReference type="EMBL" id="KAK2962316.1"/>
    </source>
</evidence>
<feature type="region of interest" description="Disordered" evidence="1">
    <location>
        <begin position="869"/>
        <end position="921"/>
    </location>
</feature>
<feature type="compositionally biased region" description="Polar residues" evidence="1">
    <location>
        <begin position="451"/>
        <end position="460"/>
    </location>
</feature>
<protein>
    <submittedName>
        <fullName evidence="2">Uncharacterized protein</fullName>
    </submittedName>
</protein>
<evidence type="ECO:0000313" key="3">
    <source>
        <dbReference type="Proteomes" id="UP001281761"/>
    </source>
</evidence>
<feature type="region of interest" description="Disordered" evidence="1">
    <location>
        <begin position="448"/>
        <end position="480"/>
    </location>
</feature>